<sequence length="405" mass="45194">MKATMGLSWKALVSKIHPPLPMSPRESQRLLTLLNTSFKQQLDRHHPTSLEDHTGLHLHSILSNPLFDARHNNGKVSFSTRDGKGGKRLGLAQDLVKRPMDIFKEQISAGTVTLQSAMLCLQAEYKICLASPAATMADAMRTSRTGSIMLEWLWSSGTETSDTFLGNVDFTRLIVPFFVAEKRHDRIWRWLQILRSGLTSASSPPLRASIEKNHRNLLLDFVKSEITVGEGLDAAIALFIRSVNESKQEIVNGIAMHRSAAWYLTNVLKGIPKTAAIQEDMIQSFMEAAGTMRKPNMLLSACHWVHLAKEPDPKVALGYFKHQLSYNGTPSKKRLHIVLLGLKTAEVLLEGGRQAEALWVMDHLQTNFGKEIGSFAISDQNRQSQRILEEAEESSLRSLDALAIL</sequence>
<gene>
    <name evidence="1" type="ORF">ABVK25_010170</name>
</gene>
<dbReference type="EMBL" id="JBHFEH010000061">
    <property type="protein sequence ID" value="KAL2049591.1"/>
    <property type="molecule type" value="Genomic_DNA"/>
</dbReference>
<reference evidence="1 2" key="1">
    <citation type="submission" date="2024-09" db="EMBL/GenBank/DDBJ databases">
        <title>Rethinking Asexuality: The Enigmatic Case of Functional Sexual Genes in Lepraria (Stereocaulaceae).</title>
        <authorList>
            <person name="Doellman M."/>
            <person name="Sun Y."/>
            <person name="Barcenas-Pena A."/>
            <person name="Lumbsch H.T."/>
            <person name="Grewe F."/>
        </authorList>
    </citation>
    <scope>NUCLEOTIDE SEQUENCE [LARGE SCALE GENOMIC DNA]</scope>
    <source>
        <strain evidence="1 2">Grewe 0041</strain>
    </source>
</reference>
<name>A0ABR4AY03_9LECA</name>
<evidence type="ECO:0000313" key="1">
    <source>
        <dbReference type="EMBL" id="KAL2049591.1"/>
    </source>
</evidence>
<evidence type="ECO:0000313" key="2">
    <source>
        <dbReference type="Proteomes" id="UP001590951"/>
    </source>
</evidence>
<dbReference type="Proteomes" id="UP001590951">
    <property type="component" value="Unassembled WGS sequence"/>
</dbReference>
<accession>A0ABR4AY03</accession>
<comment type="caution">
    <text evidence="1">The sequence shown here is derived from an EMBL/GenBank/DDBJ whole genome shotgun (WGS) entry which is preliminary data.</text>
</comment>
<organism evidence="1 2">
    <name type="scientific">Lepraria finkii</name>
    <dbReference type="NCBI Taxonomy" id="1340010"/>
    <lineage>
        <taxon>Eukaryota</taxon>
        <taxon>Fungi</taxon>
        <taxon>Dikarya</taxon>
        <taxon>Ascomycota</taxon>
        <taxon>Pezizomycotina</taxon>
        <taxon>Lecanoromycetes</taxon>
        <taxon>OSLEUM clade</taxon>
        <taxon>Lecanoromycetidae</taxon>
        <taxon>Lecanorales</taxon>
        <taxon>Lecanorineae</taxon>
        <taxon>Stereocaulaceae</taxon>
        <taxon>Lepraria</taxon>
    </lineage>
</organism>
<keyword evidence="2" id="KW-1185">Reference proteome</keyword>
<proteinExistence type="predicted"/>
<protein>
    <submittedName>
        <fullName evidence="1">Uncharacterized protein</fullName>
    </submittedName>
</protein>